<reference evidence="1 2" key="1">
    <citation type="journal article" date="2018" name="New Phytol.">
        <title>Phylogenomics of Endogonaceae and evolution of mycorrhizas within Mucoromycota.</title>
        <authorList>
            <person name="Chang Y."/>
            <person name="Desiro A."/>
            <person name="Na H."/>
            <person name="Sandor L."/>
            <person name="Lipzen A."/>
            <person name="Clum A."/>
            <person name="Barry K."/>
            <person name="Grigoriev I.V."/>
            <person name="Martin F.M."/>
            <person name="Stajich J.E."/>
            <person name="Smith M.E."/>
            <person name="Bonito G."/>
            <person name="Spatafora J.W."/>
        </authorList>
    </citation>
    <scope>NUCLEOTIDE SEQUENCE [LARGE SCALE GENOMIC DNA]</scope>
    <source>
        <strain evidence="1 2">AD002</strain>
    </source>
</reference>
<accession>A0A433R0D8</accession>
<dbReference type="AlphaFoldDB" id="A0A433R0D8"/>
<dbReference type="Proteomes" id="UP000274822">
    <property type="component" value="Unassembled WGS sequence"/>
</dbReference>
<protein>
    <submittedName>
        <fullName evidence="1">Uncharacterized protein</fullName>
    </submittedName>
</protein>
<gene>
    <name evidence="1" type="ORF">BC938DRAFT_482257</name>
</gene>
<keyword evidence="2" id="KW-1185">Reference proteome</keyword>
<sequence>MNGNVVVTGTSYDQFGRNMNGRKIFVGPLSQVVFDKLLQLHPYLGIVEFSGYVKGFATSCRANSYLSTNICATQTRIPSTFTEDDNFYRQQSIITIRSSTIPKFAIVKTLPSCSEGGRSPLRQETSKLTTNHATSVVLLVVCVRPGEFRIYRQKKSIDKRQGPSPKAEG</sequence>
<comment type="caution">
    <text evidence="1">The sequence shown here is derived from an EMBL/GenBank/DDBJ whole genome shotgun (WGS) entry which is preliminary data.</text>
</comment>
<evidence type="ECO:0000313" key="1">
    <source>
        <dbReference type="EMBL" id="RUS35500.1"/>
    </source>
</evidence>
<name>A0A433R0D8_9FUNG</name>
<organism evidence="1 2">
    <name type="scientific">Jimgerdemannia flammicorona</name>
    <dbReference type="NCBI Taxonomy" id="994334"/>
    <lineage>
        <taxon>Eukaryota</taxon>
        <taxon>Fungi</taxon>
        <taxon>Fungi incertae sedis</taxon>
        <taxon>Mucoromycota</taxon>
        <taxon>Mucoromycotina</taxon>
        <taxon>Endogonomycetes</taxon>
        <taxon>Endogonales</taxon>
        <taxon>Endogonaceae</taxon>
        <taxon>Jimgerdemannia</taxon>
    </lineage>
</organism>
<dbReference type="EMBL" id="RBNJ01000071">
    <property type="protein sequence ID" value="RUS35500.1"/>
    <property type="molecule type" value="Genomic_DNA"/>
</dbReference>
<proteinExistence type="predicted"/>
<evidence type="ECO:0000313" key="2">
    <source>
        <dbReference type="Proteomes" id="UP000274822"/>
    </source>
</evidence>